<dbReference type="PANTHER" id="PTHR46578:SF1">
    <property type="entry name" value="ARM-REPEAT_TETRATRICOPEPTIDE REPEAT (TPR)-LIKE PROTEIN"/>
    <property type="match status" value="1"/>
</dbReference>
<dbReference type="PANTHER" id="PTHR46578">
    <property type="entry name" value="ARM-REPEAT/TETRATRICOPEPTIDE REPEAT (TPR)-LIKE PROTEIN"/>
    <property type="match status" value="1"/>
</dbReference>
<dbReference type="Proteomes" id="UP001279734">
    <property type="component" value="Unassembled WGS sequence"/>
</dbReference>
<dbReference type="InterPro" id="IPR058868">
    <property type="entry name" value="ARM_7"/>
</dbReference>
<evidence type="ECO:0000256" key="3">
    <source>
        <dbReference type="ARBA" id="ARBA00020768"/>
    </source>
</evidence>
<dbReference type="SUPFAM" id="SSF48371">
    <property type="entry name" value="ARM repeat"/>
    <property type="match status" value="1"/>
</dbReference>
<comment type="caution">
    <text evidence="6">The sequence shown here is derived from an EMBL/GenBank/DDBJ whole genome shotgun (WGS) entry which is preliminary data.</text>
</comment>
<dbReference type="InterPro" id="IPR011990">
    <property type="entry name" value="TPR-like_helical_dom_sf"/>
</dbReference>
<dbReference type="SMART" id="SM00185">
    <property type="entry name" value="ARM"/>
    <property type="match status" value="1"/>
</dbReference>
<dbReference type="InterPro" id="IPR000225">
    <property type="entry name" value="Armadillo"/>
</dbReference>
<dbReference type="Gene3D" id="1.25.40.10">
    <property type="entry name" value="Tetratricopeptide repeat domain"/>
    <property type="match status" value="1"/>
</dbReference>
<gene>
    <name evidence="6" type="ORF">Nepgr_025901</name>
</gene>
<dbReference type="InterPro" id="IPR016024">
    <property type="entry name" value="ARM-type_fold"/>
</dbReference>
<evidence type="ECO:0000256" key="4">
    <source>
        <dbReference type="ARBA" id="ARBA00022737"/>
    </source>
</evidence>
<sequence length="543" mass="62680">MKTSDKSCRKPFCFFCIMNEPNPSLRRPLLAEFFMKMPRRSDEEHVLVLSSLWKIAMTQPDDPEFPSVGIFECMANLILKAIKNKSWLLRHQNIYIPYYAAHIIGSYTLKNPEFAEKAVNSGVIPPLMELLRGKISWVEQRVAIRALRHLATHEAAFQHLSVHEKEIVELTINTASTCISIINNNFIKRKNKERLKYQSDLLTRGVGGLEFENRKAEEWTIQIQSSSLSLLERFAQKEKCLNLICKQSFLRILSEILAKKSSTAGFRLIRTLCNSKFGRFGVANSKEAIIRLCNTIRSSDHCRQIAIESLVLILKDPEARCMVLDIAALYLRDLVEDQKVGEAITQILLQDYSKIKYGQMKLKCEKAQRALEEVWDIKVDRRKREKLMSREEVRERKAMASEMKREGNQLFLRREVEAAAMSYSKGLELCPLKNRKERIVLYSNRAQCYLLLKETEATIRDATRALCLSSEGHPHGKSLWRRAQAYDLRGMARESLMDCLLFTDGYRKEDRKMIPSYAARLISKQLNATSLFAGDQNQRVNKT</sequence>
<dbReference type="EMBL" id="BSYO01000027">
    <property type="protein sequence ID" value="GMH24058.1"/>
    <property type="molecule type" value="Genomic_DNA"/>
</dbReference>
<proteinExistence type="predicted"/>
<evidence type="ECO:0000259" key="5">
    <source>
        <dbReference type="Pfam" id="PF26524"/>
    </source>
</evidence>
<name>A0AAD3Y040_NEPGR</name>
<comment type="subcellular location">
    <subcellularLocation>
        <location evidence="1">Cytoplasm</location>
        <location evidence="1">Myofibril</location>
        <location evidence="1">Sarcomere</location>
        <location evidence="1">A band</location>
    </subcellularLocation>
    <subcellularLocation>
        <location evidence="2">Cytoplasm</location>
        <location evidence="2">Myofibril</location>
        <location evidence="2">Sarcomere</location>
        <location evidence="2">Z line</location>
    </subcellularLocation>
</comment>
<dbReference type="SUPFAM" id="SSF48452">
    <property type="entry name" value="TPR-like"/>
    <property type="match status" value="1"/>
</dbReference>
<dbReference type="AlphaFoldDB" id="A0AAD3Y040"/>
<evidence type="ECO:0000313" key="6">
    <source>
        <dbReference type="EMBL" id="GMH24058.1"/>
    </source>
</evidence>
<dbReference type="InterPro" id="IPR011989">
    <property type="entry name" value="ARM-like"/>
</dbReference>
<protein>
    <recommendedName>
        <fullName evidence="3">Protein unc-45 homolog B</fullName>
    </recommendedName>
</protein>
<organism evidence="6 7">
    <name type="scientific">Nepenthes gracilis</name>
    <name type="common">Slender pitcher plant</name>
    <dbReference type="NCBI Taxonomy" id="150966"/>
    <lineage>
        <taxon>Eukaryota</taxon>
        <taxon>Viridiplantae</taxon>
        <taxon>Streptophyta</taxon>
        <taxon>Embryophyta</taxon>
        <taxon>Tracheophyta</taxon>
        <taxon>Spermatophyta</taxon>
        <taxon>Magnoliopsida</taxon>
        <taxon>eudicotyledons</taxon>
        <taxon>Gunneridae</taxon>
        <taxon>Pentapetalae</taxon>
        <taxon>Caryophyllales</taxon>
        <taxon>Nepenthaceae</taxon>
        <taxon>Nepenthes</taxon>
    </lineage>
</organism>
<reference evidence="6" key="1">
    <citation type="submission" date="2023-05" db="EMBL/GenBank/DDBJ databases">
        <title>Nepenthes gracilis genome sequencing.</title>
        <authorList>
            <person name="Fukushima K."/>
        </authorList>
    </citation>
    <scope>NUCLEOTIDE SEQUENCE</scope>
    <source>
        <strain evidence="6">SING2019-196</strain>
    </source>
</reference>
<evidence type="ECO:0000313" key="7">
    <source>
        <dbReference type="Proteomes" id="UP001279734"/>
    </source>
</evidence>
<evidence type="ECO:0000256" key="2">
    <source>
        <dbReference type="ARBA" id="ARBA00004216"/>
    </source>
</evidence>
<accession>A0AAD3Y040</accession>
<keyword evidence="7" id="KW-1185">Reference proteome</keyword>
<dbReference type="Pfam" id="PF26524">
    <property type="entry name" value="ARM_7"/>
    <property type="match status" value="1"/>
</dbReference>
<evidence type="ECO:0000256" key="1">
    <source>
        <dbReference type="ARBA" id="ARBA00004161"/>
    </source>
</evidence>
<dbReference type="Gene3D" id="1.25.10.10">
    <property type="entry name" value="Leucine-rich Repeat Variant"/>
    <property type="match status" value="1"/>
</dbReference>
<feature type="domain" description="ARM repeat N-terminal plant" evidence="5">
    <location>
        <begin position="6"/>
        <end position="246"/>
    </location>
</feature>
<keyword evidence="4" id="KW-0677">Repeat</keyword>